<dbReference type="Pfam" id="PF13558">
    <property type="entry name" value="SbcC_Walker_B"/>
    <property type="match status" value="1"/>
</dbReference>
<dbReference type="STRING" id="710696.Intca_1451"/>
<dbReference type="RefSeq" id="WP_013492282.1">
    <property type="nucleotide sequence ID" value="NC_014830.1"/>
</dbReference>
<feature type="coiled-coil region" evidence="1">
    <location>
        <begin position="277"/>
        <end position="322"/>
    </location>
</feature>
<dbReference type="SUPFAM" id="SSF52540">
    <property type="entry name" value="P-loop containing nucleoside triphosphate hydrolases"/>
    <property type="match status" value="1"/>
</dbReference>
<protein>
    <recommendedName>
        <fullName evidence="5">TIGR02680 family protein</fullName>
    </recommendedName>
</protein>
<feature type="region of interest" description="Disordered" evidence="2">
    <location>
        <begin position="561"/>
        <end position="592"/>
    </location>
</feature>
<keyword evidence="1" id="KW-0175">Coiled coil</keyword>
<gene>
    <name evidence="3" type="ordered locus">Intca_1451</name>
</gene>
<sequence>MNDERPQRFSLSRGGVLNVWQYDDQVFDFGGGRLLLRGTNGAGKSKTLEMLLPFVIDGDKAKITASGRHHTSLLWLMLDGYTGANRTGYLWVEFARPTADGGSETLTCGIGLRASDSARTATTWYFTSPRRVGVDLHLTDAAGPLSLQRLRAEVETDGHFFDPNATRRYREHVGQLLFGLPLDQYEDLLRLLYWLRQPQVGEDIDPKRLAEQLVQALPQIDESALRSAGDTFDQLEEFGEQIDRQERAAAAIGSFLQSYRTYARGVVAERAQAVVDAADVERRARREVRRLERAVAETLDGLDRARAAQHRAESELADAAARITQLKAGPEARAQAQLLALDDHLTTRLQLADQAERRLVEQQQRVSEAQRRATDAAVDLVAATTEWVSRARTVRAEGADAGIVGPLARVAHLAIAEPDWRAPDSVVELRAALAAAPEELLDVRDRVGVARAAVKVVDAARARAEDLRSDAVRREEDSARAETTLAGRQARHDEAVTATMDATEQFVAALTTWLEMTAAVPVPRPEISAAELGAFGAVVADAVAPVRAEAEQHRADARTRLAAAEGDQEQVRAERAEVAAERDPRPAPPVWRRDDRGALEAIGGAPFWRLVDFRDDIDAPTRAAIEAALEGSGLLDAWVTAEGRVVPEAEDAFLIDVSPEPQEGTGRSLAAVLRADSHLPGAVPSDVVDAVLSRVGLVDDLRSGAAPDDDSLAGGPRADHTLAHVRIGLDGSWWTGPLVGRTNKERAQFIGAAARDAERSRRLAALDGRLDELGRTIAVAGAQVQLHTATLQSLDAWHRARPSHEGLLTAWAAEQASATAVDEARAELAAAARLAQAARAAAAVAHDELVRLGQIHDLPITAQGLHARDERLRAILDQTRDLDDRRSVLERDLAEWEERGRFAVAERERLDEAADDDERARTEAATAAAELDELRASAGASVAELEQRLDELAKTRDRADAERREQVRQVEQLVRASATLESEHRTAAHSLGEATPRLGAAREGLVRLERAPGVIASATTEGHVAVEASSAAYDHWTPDEPRAILAALGEGGCSDDTPVISASQGLLASAAATLEPRLAKVEDVWVAFGLGEGGELPLVALELQLSATVRANRELLSQRERQIFEEQVLGYLGDALRGVRLKAEELVAAMNSQLRGVTTSQGIRVRLRWRQRDDIAADAKRAVELLGQPVGALLPSERIELRESLHRLIDSSRSEAPEESYAEHLSRALDYRRWFAFSVQYHRPETGEWRDLQRKSALSQGEQKVLCYLPLFAAASAHFTSLAGAAPHAPRFVLLDDAFPKIDARTHPLLFGLLVDLDLDFVVTSERLWGTHATVPELAIYEALRSPGERGIAQFEHRWDGQLLTAVGARGPAASGSAGGGDG</sequence>
<dbReference type="NCBIfam" id="TIGR02680">
    <property type="entry name" value="TIGR02680 family protein"/>
    <property type="match status" value="1"/>
</dbReference>
<evidence type="ECO:0000313" key="4">
    <source>
        <dbReference type="Proteomes" id="UP000008914"/>
    </source>
</evidence>
<feature type="compositionally biased region" description="Basic and acidic residues" evidence="2">
    <location>
        <begin position="569"/>
        <end position="592"/>
    </location>
</feature>
<dbReference type="EMBL" id="CP002343">
    <property type="protein sequence ID" value="ADU47966.1"/>
    <property type="molecule type" value="Genomic_DNA"/>
</dbReference>
<accession>E6S7Q9</accession>
<evidence type="ECO:0000313" key="3">
    <source>
        <dbReference type="EMBL" id="ADU47966.1"/>
    </source>
</evidence>
<evidence type="ECO:0008006" key="5">
    <source>
        <dbReference type="Google" id="ProtNLM"/>
    </source>
</evidence>
<reference evidence="3 4" key="1">
    <citation type="journal article" date="2010" name="Stand. Genomic Sci.">
        <title>Complete genome sequence of Intrasporangium calvum type strain (7 KIP).</title>
        <authorList>
            <person name="Del Rio T.G."/>
            <person name="Chertkov O."/>
            <person name="Yasawong M."/>
            <person name="Lucas S."/>
            <person name="Deshpande S."/>
            <person name="Cheng J.F."/>
            <person name="Detter C."/>
            <person name="Tapia R."/>
            <person name="Han C."/>
            <person name="Goodwin L."/>
            <person name="Pitluck S."/>
            <person name="Liolios K."/>
            <person name="Ivanova N."/>
            <person name="Mavromatis K."/>
            <person name="Pati A."/>
            <person name="Chen A."/>
            <person name="Palaniappan K."/>
            <person name="Land M."/>
            <person name="Hauser L."/>
            <person name="Chang Y.J."/>
            <person name="Jeffries C.D."/>
            <person name="Rohde M."/>
            <person name="Pukall R."/>
            <person name="Sikorski J."/>
            <person name="Goker M."/>
            <person name="Woyke T."/>
            <person name="Bristow J."/>
            <person name="Eisen J.A."/>
            <person name="Markowitz V."/>
            <person name="Hugenholtz P."/>
            <person name="Kyrpides N.C."/>
            <person name="Klenk H.P."/>
            <person name="Lapidus A."/>
        </authorList>
    </citation>
    <scope>NUCLEOTIDE SEQUENCE [LARGE SCALE GENOMIC DNA]</scope>
    <source>
        <strain evidence="4">ATCC 23552 / DSM 43043 / JCM 3097 / NBRC 12989 / 7 KIP</strain>
    </source>
</reference>
<evidence type="ECO:0000256" key="1">
    <source>
        <dbReference type="SAM" id="Coils"/>
    </source>
</evidence>
<dbReference type="InterPro" id="IPR027417">
    <property type="entry name" value="P-loop_NTPase"/>
</dbReference>
<evidence type="ECO:0000256" key="2">
    <source>
        <dbReference type="SAM" id="MobiDB-lite"/>
    </source>
</evidence>
<dbReference type="KEGG" id="ica:Intca_1451"/>
<organism evidence="3 4">
    <name type="scientific">Intrasporangium calvum (strain ATCC 23552 / DSM 43043 / JCM 3097 / NBRC 12989 / NCIMB 10167 / NRRL B-3866 / 7 KIP)</name>
    <dbReference type="NCBI Taxonomy" id="710696"/>
    <lineage>
        <taxon>Bacteria</taxon>
        <taxon>Bacillati</taxon>
        <taxon>Actinomycetota</taxon>
        <taxon>Actinomycetes</taxon>
        <taxon>Micrococcales</taxon>
        <taxon>Intrasporangiaceae</taxon>
        <taxon>Intrasporangium</taxon>
    </lineage>
</organism>
<dbReference type="Proteomes" id="UP000008914">
    <property type="component" value="Chromosome"/>
</dbReference>
<name>E6S7Q9_INTC7</name>
<dbReference type="eggNOG" id="COG1196">
    <property type="taxonomic scope" value="Bacteria"/>
</dbReference>
<keyword evidence="4" id="KW-1185">Reference proteome</keyword>
<proteinExistence type="predicted"/>
<feature type="coiled-coil region" evidence="1">
    <location>
        <begin position="935"/>
        <end position="976"/>
    </location>
</feature>
<dbReference type="HOGENOM" id="CLU_005532_0_0_11"/>
<dbReference type="InterPro" id="IPR013496">
    <property type="entry name" value="CHP02680"/>
</dbReference>